<dbReference type="RefSeq" id="WP_201916690.1">
    <property type="nucleotide sequence ID" value="NZ_JAERQG010000001.1"/>
</dbReference>
<dbReference type="Proteomes" id="UP000642920">
    <property type="component" value="Unassembled WGS sequence"/>
</dbReference>
<protein>
    <recommendedName>
        <fullName evidence="3">DUF1579 domain-containing protein</fullName>
    </recommendedName>
</protein>
<name>A0A937AHM0_9BACT</name>
<accession>A0A937AHM0</accession>
<organism evidence="1 2">
    <name type="scientific">Marivirga atlantica</name>
    <dbReference type="NCBI Taxonomy" id="1548457"/>
    <lineage>
        <taxon>Bacteria</taxon>
        <taxon>Pseudomonadati</taxon>
        <taxon>Bacteroidota</taxon>
        <taxon>Cytophagia</taxon>
        <taxon>Cytophagales</taxon>
        <taxon>Marivirgaceae</taxon>
        <taxon>Marivirga</taxon>
    </lineage>
</organism>
<sequence length="174" mass="20461">MRKLYLLIIPITMLSYNLRAQSGSVTDLDWIIGEWEGANIGLRNDGSGIYDTIRDVSVNVRKAFGGFGHIVDWYSPEGDYWGSSVRTYNSAHGFWLERWFNINKGEWNDEHKLNWRNNQLIMTSDAEKDQFGIYAVKRIHTYDEATQVYRYKNLRKYEGSTQWMLVDSFVLKKK</sequence>
<evidence type="ECO:0000313" key="2">
    <source>
        <dbReference type="Proteomes" id="UP000642920"/>
    </source>
</evidence>
<evidence type="ECO:0008006" key="3">
    <source>
        <dbReference type="Google" id="ProtNLM"/>
    </source>
</evidence>
<dbReference type="AlphaFoldDB" id="A0A937AHM0"/>
<keyword evidence="2" id="KW-1185">Reference proteome</keyword>
<evidence type="ECO:0000313" key="1">
    <source>
        <dbReference type="EMBL" id="MBL0763753.1"/>
    </source>
</evidence>
<comment type="caution">
    <text evidence="1">The sequence shown here is derived from an EMBL/GenBank/DDBJ whole genome shotgun (WGS) entry which is preliminary data.</text>
</comment>
<proteinExistence type="predicted"/>
<dbReference type="EMBL" id="JAERQG010000001">
    <property type="protein sequence ID" value="MBL0763753.1"/>
    <property type="molecule type" value="Genomic_DNA"/>
</dbReference>
<gene>
    <name evidence="1" type="ORF">JKP34_00740</name>
</gene>
<reference evidence="1" key="1">
    <citation type="submission" date="2021-01" db="EMBL/GenBank/DDBJ databases">
        <title>Marivirga sp. nov., isolated from intertidal surface sediments.</title>
        <authorList>
            <person name="Zhang M."/>
        </authorList>
    </citation>
    <scope>NUCLEOTIDE SEQUENCE</scope>
    <source>
        <strain evidence="1">SM1354</strain>
    </source>
</reference>